<dbReference type="OrthoDB" id="143162at2"/>
<evidence type="ECO:0000313" key="2">
    <source>
        <dbReference type="EMBL" id="GCE22974.1"/>
    </source>
</evidence>
<dbReference type="EMBL" id="BIFS01000002">
    <property type="protein sequence ID" value="GCE22974.1"/>
    <property type="molecule type" value="Genomic_DNA"/>
</dbReference>
<accession>A0A402AV59</accession>
<dbReference type="InterPro" id="IPR045528">
    <property type="entry name" value="DO-GTPase2"/>
</dbReference>
<dbReference type="AlphaFoldDB" id="A0A402AV59"/>
<dbReference type="RefSeq" id="WP_126556487.1">
    <property type="nucleotide sequence ID" value="NZ_BIFS01000002.1"/>
</dbReference>
<dbReference type="InterPro" id="IPR027417">
    <property type="entry name" value="P-loop_NTPase"/>
</dbReference>
<dbReference type="Proteomes" id="UP000287188">
    <property type="component" value="Unassembled WGS sequence"/>
</dbReference>
<comment type="caution">
    <text evidence="2">The sequence shown here is derived from an EMBL/GenBank/DDBJ whole genome shotgun (WGS) entry which is preliminary data.</text>
</comment>
<keyword evidence="3" id="KW-1185">Reference proteome</keyword>
<dbReference type="Pfam" id="PF19993">
    <property type="entry name" value="DO-GTPase2"/>
    <property type="match status" value="1"/>
</dbReference>
<sequence length="380" mass="42305">MGFIAPWHKVVCPSCGTDFYPGSADIVSGLNPNNVMQKAPTHDALKVLSRFWITATKGKKYTRQLAGRQCPNADCKRVLPYNIERAKSYTIAIIGDGSAGKSHYIASCIHLLKQRQALQLIGCSRIVGWGKTEAIYQSKFYQPVFGNLQPIPLTPRARSEINEPLIYELIFKKEAWWKPAKSVNLFFYDASGEDLAEQDRMVQYSSYVLNASAIIFLADPLTMPNIVKALPVDLKPGAIRERSSSEVLNRITETFRMGQGLDAGASIDIPVAIVLSKADLLKYVVRSQEATTQFLRETTSTNRLNTADFAAINEEVQKLILRVGDKVLVQSSELFNTASFFAVSATGWAPDKGKYPAIEPLRCLDPLLWILWKLNVIEAE</sequence>
<feature type="domain" description="Double-GTPase 2" evidence="1">
    <location>
        <begin position="90"/>
        <end position="316"/>
    </location>
</feature>
<reference evidence="3" key="1">
    <citation type="submission" date="2018-12" db="EMBL/GenBank/DDBJ databases">
        <title>Tengunoibacter tsumagoiensis gen. nov., sp. nov., Dictyobacter kobayashii sp. nov., D. alpinus sp. nov., and D. joshuensis sp. nov. and description of Dictyobacteraceae fam. nov. within the order Ktedonobacterales isolated from Tengu-no-mugimeshi.</title>
        <authorList>
            <person name="Wang C.M."/>
            <person name="Zheng Y."/>
            <person name="Sakai Y."/>
            <person name="Toyoda A."/>
            <person name="Minakuchi Y."/>
            <person name="Abe K."/>
            <person name="Yokota A."/>
            <person name="Yabe S."/>
        </authorList>
    </citation>
    <scope>NUCLEOTIDE SEQUENCE [LARGE SCALE GENOMIC DNA]</scope>
    <source>
        <strain evidence="3">Uno11</strain>
    </source>
</reference>
<name>A0A402AV59_9CHLR</name>
<dbReference type="SUPFAM" id="SSF52540">
    <property type="entry name" value="P-loop containing nucleoside triphosphate hydrolases"/>
    <property type="match status" value="1"/>
</dbReference>
<organism evidence="2 3">
    <name type="scientific">Dictyobacter kobayashii</name>
    <dbReference type="NCBI Taxonomy" id="2014872"/>
    <lineage>
        <taxon>Bacteria</taxon>
        <taxon>Bacillati</taxon>
        <taxon>Chloroflexota</taxon>
        <taxon>Ktedonobacteria</taxon>
        <taxon>Ktedonobacterales</taxon>
        <taxon>Dictyobacteraceae</taxon>
        <taxon>Dictyobacter</taxon>
    </lineage>
</organism>
<evidence type="ECO:0000313" key="3">
    <source>
        <dbReference type="Proteomes" id="UP000287188"/>
    </source>
</evidence>
<gene>
    <name evidence="2" type="ORF">KDK_67740</name>
</gene>
<protein>
    <recommendedName>
        <fullName evidence="1">Double-GTPase 2 domain-containing protein</fullName>
    </recommendedName>
</protein>
<evidence type="ECO:0000259" key="1">
    <source>
        <dbReference type="Pfam" id="PF19993"/>
    </source>
</evidence>
<proteinExistence type="predicted"/>